<feature type="signal peptide" evidence="1">
    <location>
        <begin position="1"/>
        <end position="20"/>
    </location>
</feature>
<dbReference type="EMBL" id="GGFM01010314">
    <property type="protein sequence ID" value="MBW31065.1"/>
    <property type="molecule type" value="Transcribed_RNA"/>
</dbReference>
<evidence type="ECO:0000256" key="1">
    <source>
        <dbReference type="SAM" id="SignalP"/>
    </source>
</evidence>
<name>A0A2M3ZRE0_9DIPT</name>
<protein>
    <submittedName>
        <fullName evidence="2">Putative secreted peptide</fullName>
    </submittedName>
</protein>
<evidence type="ECO:0000313" key="2">
    <source>
        <dbReference type="EMBL" id="MBW31065.1"/>
    </source>
</evidence>
<organism evidence="2">
    <name type="scientific">Anopheles braziliensis</name>
    <dbReference type="NCBI Taxonomy" id="58242"/>
    <lineage>
        <taxon>Eukaryota</taxon>
        <taxon>Metazoa</taxon>
        <taxon>Ecdysozoa</taxon>
        <taxon>Arthropoda</taxon>
        <taxon>Hexapoda</taxon>
        <taxon>Insecta</taxon>
        <taxon>Pterygota</taxon>
        <taxon>Neoptera</taxon>
        <taxon>Endopterygota</taxon>
        <taxon>Diptera</taxon>
        <taxon>Nematocera</taxon>
        <taxon>Culicoidea</taxon>
        <taxon>Culicidae</taxon>
        <taxon>Anophelinae</taxon>
        <taxon>Anopheles</taxon>
    </lineage>
</organism>
<dbReference type="AlphaFoldDB" id="A0A2M3ZRE0"/>
<proteinExistence type="predicted"/>
<keyword evidence="1" id="KW-0732">Signal</keyword>
<accession>A0A2M3ZRE0</accession>
<sequence length="74" mass="8498">MKRFFFGLFLCCPFCFGPFATPRSPRSPLPCNVVCDPAHNYNSSVFLYHQLHSGRSSAWISARFETSNLQTIRH</sequence>
<reference evidence="2" key="1">
    <citation type="submission" date="2018-01" db="EMBL/GenBank/DDBJ databases">
        <title>An insight into the sialome of Amazonian anophelines.</title>
        <authorList>
            <person name="Ribeiro J.M."/>
            <person name="Scarpassa V."/>
            <person name="Calvo E."/>
        </authorList>
    </citation>
    <scope>NUCLEOTIDE SEQUENCE</scope>
    <source>
        <tissue evidence="2">Salivary glands</tissue>
    </source>
</reference>
<feature type="chain" id="PRO_5014979745" evidence="1">
    <location>
        <begin position="21"/>
        <end position="74"/>
    </location>
</feature>